<dbReference type="InterPro" id="IPR036237">
    <property type="entry name" value="Xyl_isomerase-like_sf"/>
</dbReference>
<dbReference type="Pfam" id="PF01261">
    <property type="entry name" value="AP_endonuc_2"/>
    <property type="match status" value="1"/>
</dbReference>
<feature type="domain" description="Xylose isomerase-like TIM barrel" evidence="1">
    <location>
        <begin position="31"/>
        <end position="266"/>
    </location>
</feature>
<sequence length="274" mass="31692">MKSKILCSTGAFIGKVNGRNHKLIIENAPKIHCDGFEFMMYGSWYEMIDKITSDLKASDIMFPVLHVDKQVGELISQNKNNDNEVARGIFEKNCQIANTLGSEKIVLHLWGGISSDRDIDNNIEQFGKLDIIAKRYGLLLTVENVVCNQQDPMTHLHVLHQNYPDITFTFDTKMAAFHSQMQLIYEEQWKWMWEQNRIAHLHINDYRGGHMDWGNLKTLHIGEGNIDFDRFFSFLRNKNFCSTLTVESTSMRSDGSIEIEKLNQSLDYIHNKLS</sequence>
<dbReference type="RefSeq" id="WP_010077556.1">
    <property type="nucleotide sequence ID" value="NC_014393.1"/>
</dbReference>
<evidence type="ECO:0000313" key="2">
    <source>
        <dbReference type="EMBL" id="ADL51244.1"/>
    </source>
</evidence>
<name>D9SWA0_CLOC7</name>
<protein>
    <submittedName>
        <fullName evidence="2">Xylose isomerase domain-containing protein TIM barrel</fullName>
    </submittedName>
</protein>
<dbReference type="KEGG" id="ccb:Clocel_1493"/>
<dbReference type="SUPFAM" id="SSF51658">
    <property type="entry name" value="Xylose isomerase-like"/>
    <property type="match status" value="1"/>
</dbReference>
<evidence type="ECO:0000313" key="3">
    <source>
        <dbReference type="Proteomes" id="UP000002730"/>
    </source>
</evidence>
<organism evidence="2 3">
    <name type="scientific">Clostridium cellulovorans (strain ATCC 35296 / DSM 3052 / OCM 3 / 743B)</name>
    <dbReference type="NCBI Taxonomy" id="573061"/>
    <lineage>
        <taxon>Bacteria</taxon>
        <taxon>Bacillati</taxon>
        <taxon>Bacillota</taxon>
        <taxon>Clostridia</taxon>
        <taxon>Eubacteriales</taxon>
        <taxon>Clostridiaceae</taxon>
        <taxon>Clostridium</taxon>
    </lineage>
</organism>
<gene>
    <name evidence="2" type="ordered locus">Clocel_1493</name>
</gene>
<dbReference type="Gene3D" id="3.20.20.150">
    <property type="entry name" value="Divalent-metal-dependent TIM barrel enzymes"/>
    <property type="match status" value="1"/>
</dbReference>
<dbReference type="eggNOG" id="ENOG5033KDE">
    <property type="taxonomic scope" value="Bacteria"/>
</dbReference>
<keyword evidence="2" id="KW-0413">Isomerase</keyword>
<evidence type="ECO:0000259" key="1">
    <source>
        <dbReference type="Pfam" id="PF01261"/>
    </source>
</evidence>
<dbReference type="Proteomes" id="UP000002730">
    <property type="component" value="Chromosome"/>
</dbReference>
<dbReference type="HOGENOM" id="CLU_1014533_0_0_9"/>
<dbReference type="InterPro" id="IPR013022">
    <property type="entry name" value="Xyl_isomerase-like_TIM-brl"/>
</dbReference>
<proteinExistence type="predicted"/>
<dbReference type="OrthoDB" id="148059at2"/>
<dbReference type="STRING" id="573061.Clocel_1493"/>
<keyword evidence="3" id="KW-1185">Reference proteome</keyword>
<reference evidence="2 3" key="1">
    <citation type="submission" date="2010-08" db="EMBL/GenBank/DDBJ databases">
        <title>Complete sequence of Clostridium cellulovorans 743B.</title>
        <authorList>
            <consortium name="US DOE Joint Genome Institute"/>
            <person name="Lucas S."/>
            <person name="Copeland A."/>
            <person name="Lapidus A."/>
            <person name="Cheng J.-F."/>
            <person name="Bruce D."/>
            <person name="Goodwin L."/>
            <person name="Pitluck S."/>
            <person name="Chertkov O."/>
            <person name="Detter J.C."/>
            <person name="Han C."/>
            <person name="Tapia R."/>
            <person name="Land M."/>
            <person name="Hauser L."/>
            <person name="Chang Y.-J."/>
            <person name="Jeffries C."/>
            <person name="Kyrpides N."/>
            <person name="Ivanova N."/>
            <person name="Mikhailova N."/>
            <person name="Hemme C.L."/>
            <person name="Woyke T."/>
        </authorList>
    </citation>
    <scope>NUCLEOTIDE SEQUENCE [LARGE SCALE GENOMIC DNA]</scope>
    <source>
        <strain evidence="3">ATCC 35296 / DSM 3052 / OCM 3 / 743B</strain>
    </source>
</reference>
<dbReference type="EMBL" id="CP002160">
    <property type="protein sequence ID" value="ADL51244.1"/>
    <property type="molecule type" value="Genomic_DNA"/>
</dbReference>
<accession>D9SWA0</accession>
<dbReference type="GO" id="GO:0016853">
    <property type="term" value="F:isomerase activity"/>
    <property type="evidence" value="ECO:0007669"/>
    <property type="project" value="UniProtKB-KW"/>
</dbReference>
<dbReference type="AlphaFoldDB" id="D9SWA0"/>